<sequence>MMPIPAKERILNAARRQFAVTGFRATTLRAIAAEAECDVALIPHYFGSKERLFRAAIEFPIDVETIVTRMSDIPFEQLGETMLNEALSVWDSPLLDHIIAAFKRQIDSPQLLSDFVNNALWVGIRTRLEGMGLEKDVLEKRIGLAQTQFIGLLVGRYVLKLPGLVEQSRDEIVQAMAPILQGILNGDHHG</sequence>
<proteinExistence type="predicted"/>
<name>L1MC59_9CORY</name>
<dbReference type="SUPFAM" id="SSF46689">
    <property type="entry name" value="Homeodomain-like"/>
    <property type="match status" value="1"/>
</dbReference>
<dbReference type="GO" id="GO:0003700">
    <property type="term" value="F:DNA-binding transcription factor activity"/>
    <property type="evidence" value="ECO:0007669"/>
    <property type="project" value="TreeGrafter"/>
</dbReference>
<dbReference type="PANTHER" id="PTHR30055:SF235">
    <property type="entry name" value="TRANSCRIPTIONAL REGULATORY PROTEIN"/>
    <property type="match status" value="1"/>
</dbReference>
<dbReference type="STRING" id="1035195.HMPREF9997_02210"/>
<protein>
    <submittedName>
        <fullName evidence="4">Transcriptional regulator, TetR family</fullName>
    </submittedName>
</protein>
<keyword evidence="1 2" id="KW-0238">DNA-binding</keyword>
<comment type="caution">
    <text evidence="4">The sequence shown here is derived from an EMBL/GenBank/DDBJ whole genome shotgun (WGS) entry which is preliminary data.</text>
</comment>
<evidence type="ECO:0000259" key="3">
    <source>
        <dbReference type="PROSITE" id="PS50977"/>
    </source>
</evidence>
<dbReference type="RefSeq" id="WP_006061631.1">
    <property type="nucleotide sequence ID" value="NZ_KB290820.1"/>
</dbReference>
<reference evidence="4 5" key="1">
    <citation type="submission" date="2012-05" db="EMBL/GenBank/DDBJ databases">
        <authorList>
            <person name="Weinstock G."/>
            <person name="Sodergren E."/>
            <person name="Lobos E.A."/>
            <person name="Fulton L."/>
            <person name="Fulton R."/>
            <person name="Courtney L."/>
            <person name="Fronick C."/>
            <person name="O'Laughlin M."/>
            <person name="Godfrey J."/>
            <person name="Wilson R.M."/>
            <person name="Miner T."/>
            <person name="Farmer C."/>
            <person name="Delehaunty K."/>
            <person name="Cordes M."/>
            <person name="Minx P."/>
            <person name="Tomlinson C."/>
            <person name="Chen J."/>
            <person name="Wollam A."/>
            <person name="Pepin K.H."/>
            <person name="Bhonagiri V."/>
            <person name="Zhang X."/>
            <person name="Suruliraj S."/>
            <person name="Warren W."/>
            <person name="Mitreva M."/>
            <person name="Mardis E.R."/>
            <person name="Wilson R.K."/>
        </authorList>
    </citation>
    <scope>NUCLEOTIDE SEQUENCE [LARGE SCALE GENOMIC DNA]</scope>
    <source>
        <strain evidence="4 5">F0235</strain>
    </source>
</reference>
<dbReference type="PATRIC" id="fig|1035195.3.peg.1978"/>
<dbReference type="InterPro" id="IPR041678">
    <property type="entry name" value="TetR_C_16"/>
</dbReference>
<dbReference type="Pfam" id="PF17920">
    <property type="entry name" value="TetR_C_16"/>
    <property type="match status" value="1"/>
</dbReference>
<dbReference type="SUPFAM" id="SSF48498">
    <property type="entry name" value="Tetracyclin repressor-like, C-terminal domain"/>
    <property type="match status" value="1"/>
</dbReference>
<dbReference type="Proteomes" id="UP000010445">
    <property type="component" value="Unassembled WGS sequence"/>
</dbReference>
<accession>L1MC59</accession>
<feature type="DNA-binding region" description="H-T-H motif" evidence="2">
    <location>
        <begin position="27"/>
        <end position="46"/>
    </location>
</feature>
<dbReference type="InterPro" id="IPR001647">
    <property type="entry name" value="HTH_TetR"/>
</dbReference>
<evidence type="ECO:0000313" key="5">
    <source>
        <dbReference type="Proteomes" id="UP000010445"/>
    </source>
</evidence>
<evidence type="ECO:0000256" key="2">
    <source>
        <dbReference type="PROSITE-ProRule" id="PRU00335"/>
    </source>
</evidence>
<dbReference type="PROSITE" id="PS50977">
    <property type="entry name" value="HTH_TETR_2"/>
    <property type="match status" value="1"/>
</dbReference>
<dbReference type="InterPro" id="IPR009057">
    <property type="entry name" value="Homeodomain-like_sf"/>
</dbReference>
<dbReference type="GO" id="GO:0000976">
    <property type="term" value="F:transcription cis-regulatory region binding"/>
    <property type="evidence" value="ECO:0007669"/>
    <property type="project" value="TreeGrafter"/>
</dbReference>
<organism evidence="4 5">
    <name type="scientific">Corynebacterium durum F0235</name>
    <dbReference type="NCBI Taxonomy" id="1035195"/>
    <lineage>
        <taxon>Bacteria</taxon>
        <taxon>Bacillati</taxon>
        <taxon>Actinomycetota</taxon>
        <taxon>Actinomycetes</taxon>
        <taxon>Mycobacteriales</taxon>
        <taxon>Corynebacteriaceae</taxon>
        <taxon>Corynebacterium</taxon>
    </lineage>
</organism>
<dbReference type="Gene3D" id="1.10.10.60">
    <property type="entry name" value="Homeodomain-like"/>
    <property type="match status" value="1"/>
</dbReference>
<evidence type="ECO:0000256" key="1">
    <source>
        <dbReference type="ARBA" id="ARBA00023125"/>
    </source>
</evidence>
<dbReference type="Pfam" id="PF00440">
    <property type="entry name" value="TetR_N"/>
    <property type="match status" value="1"/>
</dbReference>
<dbReference type="EMBL" id="AMEM01000037">
    <property type="protein sequence ID" value="EKX88536.1"/>
    <property type="molecule type" value="Genomic_DNA"/>
</dbReference>
<dbReference type="InterPro" id="IPR050109">
    <property type="entry name" value="HTH-type_TetR-like_transc_reg"/>
</dbReference>
<dbReference type="eggNOG" id="COG1309">
    <property type="taxonomic scope" value="Bacteria"/>
</dbReference>
<keyword evidence="5" id="KW-1185">Reference proteome</keyword>
<dbReference type="HOGENOM" id="CLU_069356_10_0_11"/>
<gene>
    <name evidence="4" type="ORF">HMPREF9997_02210</name>
</gene>
<dbReference type="AlphaFoldDB" id="L1MC59"/>
<evidence type="ECO:0000313" key="4">
    <source>
        <dbReference type="EMBL" id="EKX88536.1"/>
    </source>
</evidence>
<dbReference type="PANTHER" id="PTHR30055">
    <property type="entry name" value="HTH-TYPE TRANSCRIPTIONAL REGULATOR RUTR"/>
    <property type="match status" value="1"/>
</dbReference>
<feature type="domain" description="HTH tetR-type" evidence="3">
    <location>
        <begin position="4"/>
        <end position="64"/>
    </location>
</feature>
<dbReference type="Gene3D" id="1.10.357.10">
    <property type="entry name" value="Tetracycline Repressor, domain 2"/>
    <property type="match status" value="1"/>
</dbReference>
<dbReference type="OrthoDB" id="3210235at2"/>
<dbReference type="InterPro" id="IPR036271">
    <property type="entry name" value="Tet_transcr_reg_TetR-rel_C_sf"/>
</dbReference>